<name>A0A2U3PXR1_9BRAD</name>
<dbReference type="KEGG" id="bvz:BRAD3257_2885"/>
<proteinExistence type="predicted"/>
<organism evidence="1 2">
    <name type="scientific">Bradyrhizobium vignae</name>
    <dbReference type="NCBI Taxonomy" id="1549949"/>
    <lineage>
        <taxon>Bacteria</taxon>
        <taxon>Pseudomonadati</taxon>
        <taxon>Pseudomonadota</taxon>
        <taxon>Alphaproteobacteria</taxon>
        <taxon>Hyphomicrobiales</taxon>
        <taxon>Nitrobacteraceae</taxon>
        <taxon>Bradyrhizobium</taxon>
    </lineage>
</organism>
<gene>
    <name evidence="1" type="ORF">BRAD3257_2885</name>
</gene>
<dbReference type="Proteomes" id="UP000246085">
    <property type="component" value="Chromosome BRAD3257"/>
</dbReference>
<protein>
    <submittedName>
        <fullName evidence="1">Uncharacterized protein</fullName>
    </submittedName>
</protein>
<evidence type="ECO:0000313" key="2">
    <source>
        <dbReference type="Proteomes" id="UP000246085"/>
    </source>
</evidence>
<dbReference type="EMBL" id="LS398110">
    <property type="protein sequence ID" value="SPP93940.1"/>
    <property type="molecule type" value="Genomic_DNA"/>
</dbReference>
<evidence type="ECO:0000313" key="1">
    <source>
        <dbReference type="EMBL" id="SPP93940.1"/>
    </source>
</evidence>
<accession>A0A2U3PXR1</accession>
<sequence length="356" mass="37612">MTGSGATVAQLRSDDADAKALRRPGFSPVRLRTLMKLALADTGLDMSGMTVLTEAATGAYAVTPVLAAMAGAKHVYAFTKPGRHGTVSDAKRETLELAAPLGVADRIEILEKMNPEVLHSVDIITNSGHLRPLTAELIAQLRDDAVIGLMFEAWEFRREDLDIEACARRKIPVVGVNERHPAVDVFSFLGPLAVKQLHDCGLAVLGNRIGLLCDNDFLAPLHNGLASLGAHVKTFNSVAAVHPGAWDAFVVALQPAKTPRVGQAEAAHLAACAPAGAVVVQFWGDIDRAVLAANGLAVWPTQSVGQGHMGILLSEIGPEPIVRLQTGGLRAAEWVRRGGVVTPDGFAQLVPWQGAT</sequence>
<reference evidence="1 2" key="1">
    <citation type="submission" date="2018-03" db="EMBL/GenBank/DDBJ databases">
        <authorList>
            <person name="Gully D."/>
        </authorList>
    </citation>
    <scope>NUCLEOTIDE SEQUENCE [LARGE SCALE GENOMIC DNA]</scope>
    <source>
        <strain evidence="1">ORS3257</strain>
    </source>
</reference>
<dbReference type="AlphaFoldDB" id="A0A2U3PXR1"/>